<evidence type="ECO:0008006" key="3">
    <source>
        <dbReference type="Google" id="ProtNLM"/>
    </source>
</evidence>
<dbReference type="OrthoDB" id="425681at2759"/>
<dbReference type="EMBL" id="BGZK01000003">
    <property type="protein sequence ID" value="GBO99699.1"/>
    <property type="molecule type" value="Genomic_DNA"/>
</dbReference>
<proteinExistence type="predicted"/>
<evidence type="ECO:0000313" key="1">
    <source>
        <dbReference type="EMBL" id="GBO99699.1"/>
    </source>
</evidence>
<dbReference type="PANTHER" id="PTHR47027">
    <property type="entry name" value="REVERSE TRANSCRIPTASE DOMAIN-CONTAINING PROTEIN"/>
    <property type="match status" value="1"/>
</dbReference>
<keyword evidence="2" id="KW-1185">Reference proteome</keyword>
<reference evidence="1 2" key="1">
    <citation type="journal article" date="2019" name="Commun. Biol.">
        <title>The bagworm genome reveals a unique fibroin gene that provides high tensile strength.</title>
        <authorList>
            <person name="Kono N."/>
            <person name="Nakamura H."/>
            <person name="Ohtoshi R."/>
            <person name="Tomita M."/>
            <person name="Numata K."/>
            <person name="Arakawa K."/>
        </authorList>
    </citation>
    <scope>NUCLEOTIDE SEQUENCE [LARGE SCALE GENOMIC DNA]</scope>
</reference>
<evidence type="ECO:0000313" key="2">
    <source>
        <dbReference type="Proteomes" id="UP000299102"/>
    </source>
</evidence>
<protein>
    <recommendedName>
        <fullName evidence="3">Reverse transcriptase domain-containing protein</fullName>
    </recommendedName>
</protein>
<sequence>MDELSVKCLLYADDQVILAPSSCGLQKMVNKKNDSIKNRSLKVDVGKTKVIVFKKGESTSECDIHIEVDQVKEFIYSGSLYTTDGKHDTDIERRVNAGIKKNGALLAIMNSKSVSRNARLTLHNDGLISTLMYGNESWLWQK</sequence>
<name>A0A4C1SF18_EUMVA</name>
<organism evidence="1 2">
    <name type="scientific">Eumeta variegata</name>
    <name type="common">Bagworm moth</name>
    <name type="synonym">Eumeta japonica</name>
    <dbReference type="NCBI Taxonomy" id="151549"/>
    <lineage>
        <taxon>Eukaryota</taxon>
        <taxon>Metazoa</taxon>
        <taxon>Ecdysozoa</taxon>
        <taxon>Arthropoda</taxon>
        <taxon>Hexapoda</taxon>
        <taxon>Insecta</taxon>
        <taxon>Pterygota</taxon>
        <taxon>Neoptera</taxon>
        <taxon>Endopterygota</taxon>
        <taxon>Lepidoptera</taxon>
        <taxon>Glossata</taxon>
        <taxon>Ditrysia</taxon>
        <taxon>Tineoidea</taxon>
        <taxon>Psychidae</taxon>
        <taxon>Oiketicinae</taxon>
        <taxon>Eumeta</taxon>
    </lineage>
</organism>
<dbReference type="AlphaFoldDB" id="A0A4C1SF18"/>
<dbReference type="STRING" id="151549.A0A4C1SF18"/>
<gene>
    <name evidence="1" type="ORF">EVAR_795_1</name>
</gene>
<dbReference type="PANTHER" id="PTHR47027:SF20">
    <property type="entry name" value="REVERSE TRANSCRIPTASE-LIKE PROTEIN WITH RNA-DIRECTED DNA POLYMERASE DOMAIN"/>
    <property type="match status" value="1"/>
</dbReference>
<dbReference type="Proteomes" id="UP000299102">
    <property type="component" value="Unassembled WGS sequence"/>
</dbReference>
<comment type="caution">
    <text evidence="1">The sequence shown here is derived from an EMBL/GenBank/DDBJ whole genome shotgun (WGS) entry which is preliminary data.</text>
</comment>
<accession>A0A4C1SF18</accession>